<evidence type="ECO:0000313" key="3">
    <source>
        <dbReference type="Proteomes" id="UP001476798"/>
    </source>
</evidence>
<keyword evidence="1" id="KW-0812">Transmembrane</keyword>
<proteinExistence type="predicted"/>
<reference evidence="2 3" key="1">
    <citation type="submission" date="2021-06" db="EMBL/GenBank/DDBJ databases">
        <authorList>
            <person name="Palmer J.M."/>
        </authorList>
    </citation>
    <scope>NUCLEOTIDE SEQUENCE [LARGE SCALE GENOMIC DNA]</scope>
    <source>
        <strain evidence="2 3">GA_2019</strain>
        <tissue evidence="2">Muscle</tissue>
    </source>
</reference>
<keyword evidence="3" id="KW-1185">Reference proteome</keyword>
<evidence type="ECO:0000313" key="2">
    <source>
        <dbReference type="EMBL" id="MEQ2159596.1"/>
    </source>
</evidence>
<evidence type="ECO:0000256" key="1">
    <source>
        <dbReference type="SAM" id="Phobius"/>
    </source>
</evidence>
<comment type="caution">
    <text evidence="2">The sequence shown here is derived from an EMBL/GenBank/DDBJ whole genome shotgun (WGS) entry which is preliminary data.</text>
</comment>
<dbReference type="EMBL" id="JAHRIO010002784">
    <property type="protein sequence ID" value="MEQ2159596.1"/>
    <property type="molecule type" value="Genomic_DNA"/>
</dbReference>
<protein>
    <submittedName>
        <fullName evidence="2">Uncharacterized protein</fullName>
    </submittedName>
</protein>
<organism evidence="2 3">
    <name type="scientific">Goodea atripinnis</name>
    <dbReference type="NCBI Taxonomy" id="208336"/>
    <lineage>
        <taxon>Eukaryota</taxon>
        <taxon>Metazoa</taxon>
        <taxon>Chordata</taxon>
        <taxon>Craniata</taxon>
        <taxon>Vertebrata</taxon>
        <taxon>Euteleostomi</taxon>
        <taxon>Actinopterygii</taxon>
        <taxon>Neopterygii</taxon>
        <taxon>Teleostei</taxon>
        <taxon>Neoteleostei</taxon>
        <taxon>Acanthomorphata</taxon>
        <taxon>Ovalentaria</taxon>
        <taxon>Atherinomorphae</taxon>
        <taxon>Cyprinodontiformes</taxon>
        <taxon>Goodeidae</taxon>
        <taxon>Goodea</taxon>
    </lineage>
</organism>
<gene>
    <name evidence="2" type="ORF">GOODEAATRI_024627</name>
</gene>
<feature type="transmembrane region" description="Helical" evidence="1">
    <location>
        <begin position="77"/>
        <end position="103"/>
    </location>
</feature>
<keyword evidence="1" id="KW-0472">Membrane</keyword>
<accession>A0ABV0MKT8</accession>
<dbReference type="Proteomes" id="UP001476798">
    <property type="component" value="Unassembled WGS sequence"/>
</dbReference>
<keyword evidence="1" id="KW-1133">Transmembrane helix</keyword>
<name>A0ABV0MKT8_9TELE</name>
<sequence>MSRVSYTVLLSYGPEGETVEQIIRGKGLFSYYSLHGLDIFTNGITGILELVRHISMVFPGHPFTDGRLHQTRQRARLASSFLASAGVCPLLFLLSARAVLLLAPVLGRHLGMVIDLGVSMPERFSRDPAGTFVSQSAAQLHRPGILVPNPC</sequence>